<evidence type="ECO:0000313" key="2">
    <source>
        <dbReference type="Proteomes" id="UP000199013"/>
    </source>
</evidence>
<reference evidence="2" key="1">
    <citation type="submission" date="2016-02" db="EMBL/GenBank/DDBJ databases">
        <authorList>
            <person name="Wibberg D."/>
        </authorList>
    </citation>
    <scope>NUCLEOTIDE SEQUENCE [LARGE SCALE GENOMIC DNA]</scope>
</reference>
<dbReference type="EMBL" id="FLUV01000299">
    <property type="protein sequence ID" value="SBW18630.1"/>
    <property type="molecule type" value="Genomic_DNA"/>
</dbReference>
<gene>
    <name evidence="1" type="ORF">FDG2_0747</name>
</gene>
<proteinExistence type="predicted"/>
<dbReference type="Proteomes" id="UP000199013">
    <property type="component" value="Unassembled WGS sequence"/>
</dbReference>
<organism evidence="1 2">
    <name type="scientific">Candidatus Protofrankia californiensis</name>
    <dbReference type="NCBI Taxonomy" id="1839754"/>
    <lineage>
        <taxon>Bacteria</taxon>
        <taxon>Bacillati</taxon>
        <taxon>Actinomycetota</taxon>
        <taxon>Actinomycetes</taxon>
        <taxon>Frankiales</taxon>
        <taxon>Frankiaceae</taxon>
        <taxon>Protofrankia</taxon>
    </lineage>
</organism>
<sequence>MEIYRISIDEAKAGTEGGRRFRTVAGRRHPSHGMAFVRTVLILSKSASLEHKSDATRLRRSPGVLDALEVRDDDDREIDIPGSRRRALLVRLALDAGRLAAPHS</sequence>
<evidence type="ECO:0000313" key="1">
    <source>
        <dbReference type="EMBL" id="SBW18630.1"/>
    </source>
</evidence>
<accession>A0A1C3NU91</accession>
<keyword evidence="2" id="KW-1185">Reference proteome</keyword>
<protein>
    <submittedName>
        <fullName evidence="1">Uncharacterized protein</fullName>
    </submittedName>
</protein>
<dbReference type="AlphaFoldDB" id="A0A1C3NU91"/>
<name>A0A1C3NU91_9ACTN</name>